<dbReference type="STRING" id="6277.A0A498S9G9"/>
<keyword evidence="9" id="KW-1185">Reference proteome</keyword>
<dbReference type="InterPro" id="IPR007000">
    <property type="entry name" value="PLipase_B-like"/>
</dbReference>
<dbReference type="EMBL" id="UPTC01000150">
    <property type="protein sequence ID" value="VBB26847.1"/>
    <property type="molecule type" value="Genomic_DNA"/>
</dbReference>
<dbReference type="GO" id="GO:0009395">
    <property type="term" value="P:phospholipid catabolic process"/>
    <property type="evidence" value="ECO:0007669"/>
    <property type="project" value="TreeGrafter"/>
</dbReference>
<keyword evidence="2" id="KW-0732">Signal</keyword>
<keyword evidence="3" id="KW-0378">Hydrolase</keyword>
<evidence type="ECO:0000313" key="8">
    <source>
        <dbReference type="EMBL" id="VBB27477.1"/>
    </source>
</evidence>
<organism evidence="8 9">
    <name type="scientific">Acanthocheilonema viteae</name>
    <name type="common">Filarial nematode worm</name>
    <name type="synonym">Dipetalonema viteae</name>
    <dbReference type="NCBI Taxonomy" id="6277"/>
    <lineage>
        <taxon>Eukaryota</taxon>
        <taxon>Metazoa</taxon>
        <taxon>Ecdysozoa</taxon>
        <taxon>Nematoda</taxon>
        <taxon>Chromadorea</taxon>
        <taxon>Rhabditida</taxon>
        <taxon>Spirurina</taxon>
        <taxon>Spiruromorpha</taxon>
        <taxon>Filarioidea</taxon>
        <taxon>Onchocercidae</taxon>
        <taxon>Acanthocheilonema</taxon>
    </lineage>
</organism>
<evidence type="ECO:0000313" key="7">
    <source>
        <dbReference type="EMBL" id="VBB26847.1"/>
    </source>
</evidence>
<evidence type="ECO:0000256" key="2">
    <source>
        <dbReference type="ARBA" id="ARBA00022729"/>
    </source>
</evidence>
<dbReference type="InterPro" id="IPR036322">
    <property type="entry name" value="WD40_repeat_dom_sf"/>
</dbReference>
<keyword evidence="4" id="KW-0442">Lipid degradation</keyword>
<dbReference type="PANTHER" id="PTHR12370:SF8">
    <property type="entry name" value="PHOSPHOLIPASE B-LIKE 3-RELATED"/>
    <property type="match status" value="1"/>
</dbReference>
<keyword evidence="5" id="KW-0443">Lipid metabolism</keyword>
<dbReference type="Pfam" id="PF23761">
    <property type="entry name" value="Beta-prop_DCAF4"/>
    <property type="match status" value="1"/>
</dbReference>
<evidence type="ECO:0008006" key="10">
    <source>
        <dbReference type="Google" id="ProtNLM"/>
    </source>
</evidence>
<keyword evidence="6" id="KW-0325">Glycoprotein</keyword>
<dbReference type="AlphaFoldDB" id="A0A498S9G9"/>
<proteinExistence type="inferred from homology"/>
<sequence length="988" mass="113064">MNEIDHTTNEQQLSHGNAIVEESDIPGFAYDSVTKRYYRVQPQASGPNIGFRESDLRGNRQHNLFMAKREQCCSKSCPSVLWLPKMIQRRELYGSSVSRFTRLVTEGALRGVRKKPSYIQKGYTDIDTLHSCHYVDISDDGKTIVGCWSVRGRRDEGWRDTCGARLICFKVTTSHYDNTKGVCWSKFGLKIPSSTYGANLVKSNLMDICVEPVNDNVTCALYVTTQTIVTMHNRFSTLSRVCIEPVAEFSSVHDSAELRLPSYNMRWTCQKYVHALAFNRNRMGIGIGLEENALLLDISTEQTIRINSLKRSVMSLSFSADGNLLFMGLLGNNVICSDLRMNNRETVATYNDTESVGWLKTMRTKPDMLVTEDHVGIIKFWDIRVGKPLIRIEDNINPYNKTPMHLEKDERILFSATSDGITRAWSTYNGEKLCEFPSHDPRNSSRKPKLVYASNWGGFSGNAAILIATGSDFHDNYYEYLSACRKKNSNTLYTNSGLRCEKDIQVALGRFRNAVNETGWGILEVETFNDVDEMTQAFAAGLLEGVLTRQLITYHFRNTVEEICDGEEEYCKKLFAYLSKNLEWIKRTVNLTFAQLTGINYGYLKKASTMYKPIISFELTPIYMIQLAGEVFDLEKVFGKNKTDATHCSGLIKLAPDNADLFIAHVSMSSYETMNRILKFYKFAFDKEKVPGYATSFSSYPGVLASLDDFILASSGLAIIETTISIFNHSLYNAVRSDGQLHCWIRSIIATKLANTAKQWMQIFARYNSGTYNNQWSVLDYKLFKPNEKLPTNNLLWVLEQTPGLVISHDMTWFLKNYTYWPSYNIPYFKIISEISGFKEKGQLLDWYKWESCPRAKIFKRDHHKVINLDTLQKLMRYNDYKHDEFSKCKCIPPYSAEASISTRGDLNPPNGTYEINAMGHRNHGSIDYKGTNYHLFKNLRFKAWGGPPYDPLPVFSWATTNIQAKHYGQPTVWQFKEIETQWETVLP</sequence>
<accession>A0A498S9G9</accession>
<comment type="similarity">
    <text evidence="1">Belongs to the phospholipase B-like family.</text>
</comment>
<dbReference type="OrthoDB" id="443524at2759"/>
<evidence type="ECO:0000256" key="3">
    <source>
        <dbReference type="ARBA" id="ARBA00022801"/>
    </source>
</evidence>
<evidence type="ECO:0000256" key="4">
    <source>
        <dbReference type="ARBA" id="ARBA00022963"/>
    </source>
</evidence>
<dbReference type="Gene3D" id="2.130.10.10">
    <property type="entry name" value="YVTN repeat-like/Quinoprotein amine dehydrogenase"/>
    <property type="match status" value="1"/>
</dbReference>
<dbReference type="Pfam" id="PF04916">
    <property type="entry name" value="Phospholip_B"/>
    <property type="match status" value="1"/>
</dbReference>
<protein>
    <recommendedName>
        <fullName evidence="10">Phospholipase B-like</fullName>
    </recommendedName>
</protein>
<gene>
    <name evidence="7" type="ORF">NAV_LOCUS1677</name>
    <name evidence="8" type="ORF">NAV_LOCUS2307</name>
</gene>
<reference evidence="8 9" key="1">
    <citation type="submission" date="2018-08" db="EMBL/GenBank/DDBJ databases">
        <authorList>
            <person name="Laetsch R D."/>
            <person name="Stevens L."/>
            <person name="Kumar S."/>
            <person name="Blaxter L. M."/>
        </authorList>
    </citation>
    <scope>NUCLEOTIDE SEQUENCE [LARGE SCALE GENOMIC DNA]</scope>
</reference>
<dbReference type="EMBL" id="UPTC01000236">
    <property type="protein sequence ID" value="VBB27477.1"/>
    <property type="molecule type" value="Genomic_DNA"/>
</dbReference>
<dbReference type="SUPFAM" id="SSF50978">
    <property type="entry name" value="WD40 repeat-like"/>
    <property type="match status" value="1"/>
</dbReference>
<dbReference type="GO" id="GO:0004620">
    <property type="term" value="F:phospholipase activity"/>
    <property type="evidence" value="ECO:0007669"/>
    <property type="project" value="InterPro"/>
</dbReference>
<name>A0A498S9G9_ACAVI</name>
<evidence type="ECO:0000256" key="1">
    <source>
        <dbReference type="ARBA" id="ARBA00007835"/>
    </source>
</evidence>
<dbReference type="PANTHER" id="PTHR12370">
    <property type="entry name" value="PHOSPHOLIPASE B-RELATED"/>
    <property type="match status" value="1"/>
</dbReference>
<dbReference type="Proteomes" id="UP000276991">
    <property type="component" value="Unassembled WGS sequence"/>
</dbReference>
<dbReference type="Gene3D" id="3.60.60.30">
    <property type="match status" value="1"/>
</dbReference>
<evidence type="ECO:0000313" key="9">
    <source>
        <dbReference type="Proteomes" id="UP000276991"/>
    </source>
</evidence>
<evidence type="ECO:0000256" key="5">
    <source>
        <dbReference type="ARBA" id="ARBA00023098"/>
    </source>
</evidence>
<dbReference type="InterPro" id="IPR015943">
    <property type="entry name" value="WD40/YVTN_repeat-like_dom_sf"/>
</dbReference>
<dbReference type="GO" id="GO:0005576">
    <property type="term" value="C:extracellular region"/>
    <property type="evidence" value="ECO:0007669"/>
    <property type="project" value="TreeGrafter"/>
</dbReference>
<evidence type="ECO:0000256" key="6">
    <source>
        <dbReference type="ARBA" id="ARBA00023180"/>
    </source>
</evidence>